<dbReference type="Pfam" id="PF00567">
    <property type="entry name" value="TUDOR"/>
    <property type="match status" value="1"/>
</dbReference>
<dbReference type="WBParaSite" id="PSAMB.scaffold1420size31717.g13019.t1">
    <property type="protein sequence ID" value="PSAMB.scaffold1420size31717.g13019.t1"/>
    <property type="gene ID" value="PSAMB.scaffold1420size31717.g13019"/>
</dbReference>
<dbReference type="PANTHER" id="PTHR22948:SF29">
    <property type="entry name" value="FI02030P-RELATED"/>
    <property type="match status" value="1"/>
</dbReference>
<name>A0A914V0J4_9BILA</name>
<dbReference type="PROSITE" id="PS50304">
    <property type="entry name" value="TUDOR"/>
    <property type="match status" value="1"/>
</dbReference>
<organism evidence="2 3">
    <name type="scientific">Plectus sambesii</name>
    <dbReference type="NCBI Taxonomy" id="2011161"/>
    <lineage>
        <taxon>Eukaryota</taxon>
        <taxon>Metazoa</taxon>
        <taxon>Ecdysozoa</taxon>
        <taxon>Nematoda</taxon>
        <taxon>Chromadorea</taxon>
        <taxon>Plectida</taxon>
        <taxon>Plectina</taxon>
        <taxon>Plectoidea</taxon>
        <taxon>Plectidae</taxon>
        <taxon>Plectus</taxon>
    </lineage>
</organism>
<dbReference type="Gene3D" id="2.30.30.140">
    <property type="match status" value="1"/>
</dbReference>
<dbReference type="SUPFAM" id="SSF63748">
    <property type="entry name" value="Tudor/PWWP/MBT"/>
    <property type="match status" value="1"/>
</dbReference>
<protein>
    <submittedName>
        <fullName evidence="3">Tudor domain-containing protein</fullName>
    </submittedName>
</protein>
<keyword evidence="2" id="KW-1185">Reference proteome</keyword>
<dbReference type="CDD" id="cd20379">
    <property type="entry name" value="Tudor_dTUD-like"/>
    <property type="match status" value="1"/>
</dbReference>
<proteinExistence type="predicted"/>
<dbReference type="AlphaFoldDB" id="A0A914V0J4"/>
<sequence>MCAAALKGFKYRVALGDTAGDVTDEGDYSATVVAEQSKLVIRGLPALPIPADLHGYLDVLVCSVAEVDRVFVQLLNESDNLDWTTCMLQAVYNDPYAEGVEVLLNPQRGQLCVVKSRSDGRWYRACVIERASPSDVTVYYLDYGKSDTVDKKTVRSITTLLSSRPPQAIAVSLANVSCTGAQLDLFNVRAFLENRQVTLHLEATTGVALVASMTYVDANGAHIVVNDVIMGRSHSNYAPLKANSLIQSRPCVNSSKAAIVGSDQSHNTLERPTRIGDVPTRKLIGSVHRVIDQEKQLPFDTSRATLLIEKSSPVSPHLDLPTIDINLSETTIAARPSAPVVDPAKVFDRKTLLWMRAYLPACAERPTILREEHFTMMSNKRMMWNPQSWWMSHFGEDDKQQPAPLYQKRCAFKQFRNNRQPIECELK</sequence>
<dbReference type="SMART" id="SM00333">
    <property type="entry name" value="TUDOR"/>
    <property type="match status" value="1"/>
</dbReference>
<evidence type="ECO:0000313" key="2">
    <source>
        <dbReference type="Proteomes" id="UP000887566"/>
    </source>
</evidence>
<dbReference type="InterPro" id="IPR050621">
    <property type="entry name" value="Tudor_domain_containing"/>
</dbReference>
<dbReference type="InterPro" id="IPR002999">
    <property type="entry name" value="Tudor"/>
</dbReference>
<evidence type="ECO:0000259" key="1">
    <source>
        <dbReference type="PROSITE" id="PS50304"/>
    </source>
</evidence>
<evidence type="ECO:0000313" key="3">
    <source>
        <dbReference type="WBParaSite" id="PSAMB.scaffold1420size31717.g13019.t1"/>
    </source>
</evidence>
<accession>A0A914V0J4</accession>
<feature type="domain" description="Tudor" evidence="1">
    <location>
        <begin position="105"/>
        <end position="164"/>
    </location>
</feature>
<dbReference type="PANTHER" id="PTHR22948">
    <property type="entry name" value="TUDOR DOMAIN CONTAINING PROTEIN"/>
    <property type="match status" value="1"/>
</dbReference>
<dbReference type="Proteomes" id="UP000887566">
    <property type="component" value="Unplaced"/>
</dbReference>
<reference evidence="3" key="1">
    <citation type="submission" date="2022-11" db="UniProtKB">
        <authorList>
            <consortium name="WormBaseParasite"/>
        </authorList>
    </citation>
    <scope>IDENTIFICATION</scope>
</reference>